<evidence type="ECO:0000256" key="1">
    <source>
        <dbReference type="ARBA" id="ARBA00004701"/>
    </source>
</evidence>
<dbReference type="Pfam" id="PF00984">
    <property type="entry name" value="UDPG_MGDP_dh"/>
    <property type="match status" value="1"/>
</dbReference>
<dbReference type="PIRSF" id="PIRSF000124">
    <property type="entry name" value="UDPglc_GDPman_dh"/>
    <property type="match status" value="1"/>
</dbReference>
<proteinExistence type="inferred from homology"/>
<comment type="catalytic activity">
    <reaction evidence="7 8">
        <text>UDP-alpha-D-glucose + 2 NAD(+) + H2O = UDP-alpha-D-glucuronate + 2 NADH + 3 H(+)</text>
        <dbReference type="Rhea" id="RHEA:23596"/>
        <dbReference type="ChEBI" id="CHEBI:15377"/>
        <dbReference type="ChEBI" id="CHEBI:15378"/>
        <dbReference type="ChEBI" id="CHEBI:57540"/>
        <dbReference type="ChEBI" id="CHEBI:57945"/>
        <dbReference type="ChEBI" id="CHEBI:58052"/>
        <dbReference type="ChEBI" id="CHEBI:58885"/>
        <dbReference type="EC" id="1.1.1.22"/>
    </reaction>
</comment>
<dbReference type="Pfam" id="PF03720">
    <property type="entry name" value="UDPG_MGDP_dh_C"/>
    <property type="match status" value="1"/>
</dbReference>
<dbReference type="Gene3D" id="1.20.5.100">
    <property type="entry name" value="Cytochrome c1, transmembrane anchor, C-terminal"/>
    <property type="match status" value="1"/>
</dbReference>
<comment type="similarity">
    <text evidence="2 8">Belongs to the UDP-glucose/GDP-mannose dehydrogenase family.</text>
</comment>
<accession>A0A330L662</accession>
<comment type="pathway">
    <text evidence="1">Nucleotide-sugar biosynthesis; UDP-alpha-D-glucuronate biosynthesis; UDP-alpha-D-glucuronate from UDP-alpha-D-glucose: step 1/1.</text>
</comment>
<feature type="binding site" evidence="11">
    <location>
        <position position="35"/>
    </location>
    <ligand>
        <name>NAD(+)</name>
        <dbReference type="ChEBI" id="CHEBI:57540"/>
    </ligand>
</feature>
<dbReference type="GO" id="GO:0000271">
    <property type="term" value="P:polysaccharide biosynthetic process"/>
    <property type="evidence" value="ECO:0007669"/>
    <property type="project" value="InterPro"/>
</dbReference>
<dbReference type="InterPro" id="IPR036220">
    <property type="entry name" value="UDP-Glc/GDP-Man_DH_C_sf"/>
</dbReference>
<feature type="binding site" evidence="10">
    <location>
        <begin position="252"/>
        <end position="256"/>
    </location>
    <ligand>
        <name>substrate</name>
    </ligand>
</feature>
<dbReference type="Proteomes" id="UP000248168">
    <property type="component" value="Unassembled WGS sequence"/>
</dbReference>
<keyword evidence="6 8" id="KW-0520">NAD</keyword>
<feature type="binding site" evidence="10">
    <location>
        <position position="323"/>
    </location>
    <ligand>
        <name>substrate</name>
    </ligand>
</feature>
<dbReference type="SUPFAM" id="SSF51735">
    <property type="entry name" value="NAD(P)-binding Rossmann-fold domains"/>
    <property type="match status" value="1"/>
</dbReference>
<dbReference type="SUPFAM" id="SSF52413">
    <property type="entry name" value="UDP-glucose/GDP-mannose dehydrogenase C-terminal domain"/>
    <property type="match status" value="1"/>
</dbReference>
<dbReference type="GO" id="GO:0051287">
    <property type="term" value="F:NAD binding"/>
    <property type="evidence" value="ECO:0007669"/>
    <property type="project" value="InterPro"/>
</dbReference>
<feature type="binding site" evidence="11">
    <location>
        <position position="155"/>
    </location>
    <ligand>
        <name>NAD(+)</name>
        <dbReference type="ChEBI" id="CHEBI:57540"/>
    </ligand>
</feature>
<keyword evidence="5 8" id="KW-0560">Oxidoreductase</keyword>
<dbReference type="InterPro" id="IPR008927">
    <property type="entry name" value="6-PGluconate_DH-like_C_sf"/>
</dbReference>
<evidence type="ECO:0000256" key="7">
    <source>
        <dbReference type="ARBA" id="ARBA00047473"/>
    </source>
</evidence>
<dbReference type="OrthoDB" id="9803238at2"/>
<dbReference type="Gene3D" id="3.40.50.720">
    <property type="entry name" value="NAD(P)-binding Rossmann-like Domain"/>
    <property type="match status" value="2"/>
</dbReference>
<dbReference type="EMBL" id="OUNR01000012">
    <property type="protein sequence ID" value="SPP64840.1"/>
    <property type="molecule type" value="Genomic_DNA"/>
</dbReference>
<evidence type="ECO:0000256" key="4">
    <source>
        <dbReference type="ARBA" id="ARBA00015132"/>
    </source>
</evidence>
<dbReference type="InterPro" id="IPR017476">
    <property type="entry name" value="UDP-Glc/GDP-Man"/>
</dbReference>
<feature type="domain" description="UDP-glucose/GDP-mannose dehydrogenase C-terminal" evidence="12">
    <location>
        <begin position="316"/>
        <end position="417"/>
    </location>
</feature>
<evidence type="ECO:0000256" key="2">
    <source>
        <dbReference type="ARBA" id="ARBA00006601"/>
    </source>
</evidence>
<evidence type="ECO:0000256" key="5">
    <source>
        <dbReference type="ARBA" id="ARBA00023002"/>
    </source>
</evidence>
<evidence type="ECO:0000313" key="13">
    <source>
        <dbReference type="EMBL" id="SPP64840.1"/>
    </source>
</evidence>
<dbReference type="UniPathway" id="UPA00038">
    <property type="reaction ID" value="UER00491"/>
</dbReference>
<evidence type="ECO:0000259" key="12">
    <source>
        <dbReference type="SMART" id="SM00984"/>
    </source>
</evidence>
<evidence type="ECO:0000256" key="6">
    <source>
        <dbReference type="ARBA" id="ARBA00023027"/>
    </source>
</evidence>
<dbReference type="PIRSF" id="PIRSF500134">
    <property type="entry name" value="UDPglc_DH_bac"/>
    <property type="match status" value="1"/>
</dbReference>
<sequence length="440" mass="48146">MHISVIGTGYVGLVTGACFAEFGVNVTCMDNDARRVEKLEKGEVPFFEPGITELVAKGIKEGRLSFTTDVVKAVDKALVIFIAVGTPPKSDGSADLSFVEEVGRGIATHMTGYKVIVTKSTVPVGTGERLREVIRKHQTKPINFDIVSNPEFLREGSAIEDFMRPNRVVLGADSDQAAAIMKDLYRPLYLLETPFVVTDVPTAEMIKYASNAFLAVKISFINEMATVCERVGADVQLVSKGMGLDHRIGGKFLHAGPGFGGSCFPKDLAALVQTGERVGYPFQIAGAAAKVNYEQHLRMVAKIREACGGLAGKTLGVLGLSFKPNTNDMREAPSLTILKELMKEGATVRAYDPVSMEEATKLIPGMIPCKETYDVAENADGLIIMTEWNQFRNLDFERLKQSMRQRLLLDLRNVYDSDRVTGHGFRHVSVGRPTREPRPA</sequence>
<feature type="binding site" evidence="11">
    <location>
        <position position="330"/>
    </location>
    <ligand>
        <name>NAD(+)</name>
        <dbReference type="ChEBI" id="CHEBI:57540"/>
    </ligand>
</feature>
<evidence type="ECO:0000256" key="9">
    <source>
        <dbReference type="PIRSR" id="PIRSR500134-1"/>
    </source>
</evidence>
<reference evidence="14" key="1">
    <citation type="submission" date="2018-04" db="EMBL/GenBank/DDBJ databases">
        <authorList>
            <person name="Lucker S."/>
            <person name="Sakoula D."/>
        </authorList>
    </citation>
    <scope>NUCLEOTIDE SEQUENCE [LARGE SCALE GENOMIC DNA]</scope>
</reference>
<keyword evidence="14" id="KW-1185">Reference proteome</keyword>
<gene>
    <name evidence="13" type="primary">rkpK</name>
    <name evidence="13" type="ORF">NITLEN_20480</name>
</gene>
<dbReference type="InParanoid" id="A0A330L662"/>
<protein>
    <recommendedName>
        <fullName evidence="4 8">UDP-glucose 6-dehydrogenase</fullName>
        <ecNumber evidence="3 8">1.1.1.22</ecNumber>
    </recommendedName>
</protein>
<feature type="active site" description="Nucleophile" evidence="9">
    <location>
        <position position="263"/>
    </location>
</feature>
<feature type="binding site" evidence="11">
    <location>
        <position position="121"/>
    </location>
    <ligand>
        <name>NAD(+)</name>
        <dbReference type="ChEBI" id="CHEBI:57540"/>
    </ligand>
</feature>
<dbReference type="InterPro" id="IPR036291">
    <property type="entry name" value="NAD(P)-bd_dom_sf"/>
</dbReference>
<dbReference type="PANTHER" id="PTHR43750:SF3">
    <property type="entry name" value="UDP-GLUCOSE 6-DEHYDROGENASE TUAD"/>
    <property type="match status" value="1"/>
</dbReference>
<evidence type="ECO:0000313" key="14">
    <source>
        <dbReference type="Proteomes" id="UP000248168"/>
    </source>
</evidence>
<feature type="binding site" evidence="10">
    <location>
        <begin position="152"/>
        <end position="155"/>
    </location>
    <ligand>
        <name>substrate</name>
    </ligand>
</feature>
<dbReference type="InterPro" id="IPR014026">
    <property type="entry name" value="UDP-Glc/GDP-Man_DH_dimer"/>
</dbReference>
<dbReference type="NCBIfam" id="TIGR03026">
    <property type="entry name" value="NDP-sugDHase"/>
    <property type="match status" value="1"/>
</dbReference>
<dbReference type="InterPro" id="IPR001732">
    <property type="entry name" value="UDP-Glc/GDP-Man_DH_N"/>
</dbReference>
<dbReference type="EC" id="1.1.1.22" evidence="3 8"/>
<feature type="binding site" evidence="10">
    <location>
        <position position="207"/>
    </location>
    <ligand>
        <name>substrate</name>
    </ligand>
</feature>
<feature type="binding site" evidence="10">
    <location>
        <position position="260"/>
    </location>
    <ligand>
        <name>substrate</name>
    </ligand>
</feature>
<dbReference type="PANTHER" id="PTHR43750">
    <property type="entry name" value="UDP-GLUCOSE 6-DEHYDROGENASE TUAD"/>
    <property type="match status" value="1"/>
</dbReference>
<dbReference type="GO" id="GO:0006065">
    <property type="term" value="P:UDP-glucuronate biosynthetic process"/>
    <property type="evidence" value="ECO:0007669"/>
    <property type="project" value="UniProtKB-UniPathway"/>
</dbReference>
<evidence type="ECO:0000256" key="10">
    <source>
        <dbReference type="PIRSR" id="PIRSR500134-2"/>
    </source>
</evidence>
<dbReference type="InterPro" id="IPR028357">
    <property type="entry name" value="UDPglc_DH_bac"/>
</dbReference>
<feature type="binding site" evidence="11">
    <location>
        <position position="266"/>
    </location>
    <ligand>
        <name>NAD(+)</name>
        <dbReference type="ChEBI" id="CHEBI:57540"/>
    </ligand>
</feature>
<dbReference type="Pfam" id="PF03721">
    <property type="entry name" value="UDPG_MGDP_dh_N"/>
    <property type="match status" value="1"/>
</dbReference>
<dbReference type="InterPro" id="IPR014027">
    <property type="entry name" value="UDP-Glc/GDP-Man_DH_C"/>
</dbReference>
<dbReference type="GO" id="GO:0003979">
    <property type="term" value="F:UDP-glucose 6-dehydrogenase activity"/>
    <property type="evidence" value="ECO:0007669"/>
    <property type="project" value="UniProtKB-EC"/>
</dbReference>
<dbReference type="SMART" id="SM00984">
    <property type="entry name" value="UDPG_MGDP_dh_C"/>
    <property type="match status" value="1"/>
</dbReference>
<dbReference type="AlphaFoldDB" id="A0A330L662"/>
<evidence type="ECO:0000256" key="3">
    <source>
        <dbReference type="ARBA" id="ARBA00012954"/>
    </source>
</evidence>
<evidence type="ECO:0000256" key="8">
    <source>
        <dbReference type="PIRNR" id="PIRNR000124"/>
    </source>
</evidence>
<name>A0A330L662_9BACT</name>
<feature type="binding site" evidence="11">
    <location>
        <position position="86"/>
    </location>
    <ligand>
        <name>NAD(+)</name>
        <dbReference type="ChEBI" id="CHEBI:57540"/>
    </ligand>
</feature>
<organism evidence="13 14">
    <name type="scientific">Nitrospira lenta</name>
    <dbReference type="NCBI Taxonomy" id="1436998"/>
    <lineage>
        <taxon>Bacteria</taxon>
        <taxon>Pseudomonadati</taxon>
        <taxon>Nitrospirota</taxon>
        <taxon>Nitrospiria</taxon>
        <taxon>Nitrospirales</taxon>
        <taxon>Nitrospiraceae</taxon>
        <taxon>Nitrospira</taxon>
    </lineage>
</organism>
<dbReference type="SUPFAM" id="SSF48179">
    <property type="entry name" value="6-phosphogluconate dehydrogenase C-terminal domain-like"/>
    <property type="match status" value="1"/>
</dbReference>
<evidence type="ECO:0000256" key="11">
    <source>
        <dbReference type="PIRSR" id="PIRSR500134-3"/>
    </source>
</evidence>
<dbReference type="RefSeq" id="WP_121989167.1">
    <property type="nucleotide sequence ID" value="NZ_OUNR01000012.1"/>
</dbReference>
<feature type="binding site" evidence="11">
    <location>
        <position position="30"/>
    </location>
    <ligand>
        <name>NAD(+)</name>
        <dbReference type="ChEBI" id="CHEBI:57540"/>
    </ligand>
</feature>